<evidence type="ECO:0000256" key="2">
    <source>
        <dbReference type="ARBA" id="ARBA00006840"/>
    </source>
</evidence>
<evidence type="ECO:0000256" key="4">
    <source>
        <dbReference type="ARBA" id="ARBA00022989"/>
    </source>
</evidence>
<accession>A0A3P8CYI1</accession>
<evidence type="ECO:0000256" key="3">
    <source>
        <dbReference type="ARBA" id="ARBA00022692"/>
    </source>
</evidence>
<dbReference type="PRINTS" id="PR00259">
    <property type="entry name" value="TMFOUR"/>
</dbReference>
<dbReference type="InterPro" id="IPR018503">
    <property type="entry name" value="Tetraspanin_CS"/>
</dbReference>
<organism evidence="8 9">
    <name type="scientific">Heligmosomoides polygyrus</name>
    <name type="common">Parasitic roundworm</name>
    <dbReference type="NCBI Taxonomy" id="6339"/>
    <lineage>
        <taxon>Eukaryota</taxon>
        <taxon>Metazoa</taxon>
        <taxon>Ecdysozoa</taxon>
        <taxon>Nematoda</taxon>
        <taxon>Chromadorea</taxon>
        <taxon>Rhabditida</taxon>
        <taxon>Rhabditina</taxon>
        <taxon>Rhabditomorpha</taxon>
        <taxon>Strongyloidea</taxon>
        <taxon>Heligmosomidae</taxon>
        <taxon>Heligmosomoides</taxon>
    </lineage>
</organism>
<proteinExistence type="inferred from homology"/>
<feature type="transmembrane region" description="Helical" evidence="6">
    <location>
        <begin position="55"/>
        <end position="80"/>
    </location>
</feature>
<dbReference type="WBParaSite" id="HPBE_0002138901-mRNA-1">
    <property type="protein sequence ID" value="HPBE_0002138901-mRNA-1"/>
    <property type="gene ID" value="HPBE_0002138901"/>
</dbReference>
<sequence length="262" mass="29180">MTIQRTGGDAAKIALMIYTVLFWTFAAYIAIVAGSASLFVGFIGCCGAVQRMRCLIVGFMLCLFVLFLADVSIGTLALVFRNKFANGQLTVYIKNMTHTRYNRDAWVKPLLDTVQFYLASSDSTLEENLKSLVSFSYGVSMEMEENRKVTAMLDKLQFYQQCCGGESPRDYLNSFWFITNTERGTRSFVPPSCCRQSQMGRAWAPAPIDPMCTTYAYDSQAFASSVHNVVSAEVANSVLETLGPMGGVFRLLWLLLDSAHRI</sequence>
<dbReference type="PANTHER" id="PTHR19282:SF555">
    <property type="entry name" value="TETRASPANIN-2A"/>
    <property type="match status" value="1"/>
</dbReference>
<dbReference type="InterPro" id="IPR018499">
    <property type="entry name" value="Tetraspanin/Peripherin"/>
</dbReference>
<dbReference type="PROSITE" id="PS00421">
    <property type="entry name" value="TM4_1"/>
    <property type="match status" value="1"/>
</dbReference>
<evidence type="ECO:0000313" key="9">
    <source>
        <dbReference type="WBParaSite" id="HPBE_0002138901-mRNA-1"/>
    </source>
</evidence>
<evidence type="ECO:0000256" key="5">
    <source>
        <dbReference type="ARBA" id="ARBA00023136"/>
    </source>
</evidence>
<dbReference type="InterPro" id="IPR008952">
    <property type="entry name" value="Tetraspanin_EC2_sf"/>
</dbReference>
<dbReference type="AlphaFoldDB" id="A0A183GG16"/>
<reference evidence="9" key="2">
    <citation type="submission" date="2019-09" db="UniProtKB">
        <authorList>
            <consortium name="WormBaseParasite"/>
        </authorList>
    </citation>
    <scope>IDENTIFICATION</scope>
</reference>
<keyword evidence="8" id="KW-1185">Reference proteome</keyword>
<keyword evidence="4 6" id="KW-1133">Transmembrane helix</keyword>
<dbReference type="EMBL" id="UZAH01032959">
    <property type="protein sequence ID" value="VDP25014.1"/>
    <property type="molecule type" value="Genomic_DNA"/>
</dbReference>
<dbReference type="Gene3D" id="1.10.1450.10">
    <property type="entry name" value="Tetraspanin"/>
    <property type="match status" value="1"/>
</dbReference>
<dbReference type="PANTHER" id="PTHR19282">
    <property type="entry name" value="TETRASPANIN"/>
    <property type="match status" value="1"/>
</dbReference>
<accession>A0A183GG16</accession>
<dbReference type="SUPFAM" id="SSF48652">
    <property type="entry name" value="Tetraspanin"/>
    <property type="match status" value="1"/>
</dbReference>
<dbReference type="Pfam" id="PF00335">
    <property type="entry name" value="Tetraspanin"/>
    <property type="match status" value="1"/>
</dbReference>
<dbReference type="GO" id="GO:0005886">
    <property type="term" value="C:plasma membrane"/>
    <property type="evidence" value="ECO:0007669"/>
    <property type="project" value="TreeGrafter"/>
</dbReference>
<evidence type="ECO:0000256" key="1">
    <source>
        <dbReference type="ARBA" id="ARBA00004141"/>
    </source>
</evidence>
<protein>
    <submittedName>
        <fullName evidence="9">Tetraspanin</fullName>
    </submittedName>
</protein>
<evidence type="ECO:0000313" key="8">
    <source>
        <dbReference type="Proteomes" id="UP000050761"/>
    </source>
</evidence>
<name>A0A183GG16_HELPZ</name>
<dbReference type="Proteomes" id="UP000050761">
    <property type="component" value="Unassembled WGS sequence"/>
</dbReference>
<reference evidence="7 8" key="1">
    <citation type="submission" date="2018-11" db="EMBL/GenBank/DDBJ databases">
        <authorList>
            <consortium name="Pathogen Informatics"/>
        </authorList>
    </citation>
    <scope>NUCLEOTIDE SEQUENCE [LARGE SCALE GENOMIC DNA]</scope>
</reference>
<gene>
    <name evidence="7" type="ORF">HPBE_LOCUS21388</name>
</gene>
<keyword evidence="5 6" id="KW-0472">Membrane</keyword>
<comment type="subcellular location">
    <subcellularLocation>
        <location evidence="1">Membrane</location>
        <topology evidence="1">Multi-pass membrane protein</topology>
    </subcellularLocation>
</comment>
<dbReference type="OrthoDB" id="10033535at2759"/>
<comment type="similarity">
    <text evidence="2">Belongs to the tetraspanin (TM4SF) family.</text>
</comment>
<keyword evidence="3 6" id="KW-0812">Transmembrane</keyword>
<evidence type="ECO:0000313" key="7">
    <source>
        <dbReference type="EMBL" id="VDP25014.1"/>
    </source>
</evidence>
<feature type="transmembrane region" description="Helical" evidence="6">
    <location>
        <begin position="20"/>
        <end position="43"/>
    </location>
</feature>
<evidence type="ECO:0000256" key="6">
    <source>
        <dbReference type="SAM" id="Phobius"/>
    </source>
</evidence>